<reference evidence="1 2" key="1">
    <citation type="submission" date="2015-11" db="EMBL/GenBank/DDBJ databases">
        <title>Genomic analysis of 38 Legionella species identifies large and diverse effector repertoires.</title>
        <authorList>
            <person name="Burstein D."/>
            <person name="Amaro F."/>
            <person name="Zusman T."/>
            <person name="Lifshitz Z."/>
            <person name="Cohen O."/>
            <person name="Gilbert J.A."/>
            <person name="Pupko T."/>
            <person name="Shuman H.A."/>
            <person name="Segal G."/>
        </authorList>
    </citation>
    <scope>NUCLEOTIDE SEQUENCE [LARGE SCALE GENOMIC DNA]</scope>
    <source>
        <strain evidence="1 2">Mt.St.Helens-4</strain>
    </source>
</reference>
<protein>
    <submittedName>
        <fullName evidence="1">Uncharacterized protein</fullName>
    </submittedName>
</protein>
<dbReference type="AlphaFoldDB" id="A0A0W0YGU2"/>
<evidence type="ECO:0000313" key="1">
    <source>
        <dbReference type="EMBL" id="KTD56050.1"/>
    </source>
</evidence>
<name>A0A0W0YGU2_9GAMM</name>
<dbReference type="PATRIC" id="fig|28087.4.peg.2350"/>
<dbReference type="OrthoDB" id="5647449at2"/>
<proteinExistence type="predicted"/>
<organism evidence="1 2">
    <name type="scientific">Legionella sainthelensi</name>
    <dbReference type="NCBI Taxonomy" id="28087"/>
    <lineage>
        <taxon>Bacteria</taxon>
        <taxon>Pseudomonadati</taxon>
        <taxon>Pseudomonadota</taxon>
        <taxon>Gammaproteobacteria</taxon>
        <taxon>Legionellales</taxon>
        <taxon>Legionellaceae</taxon>
        <taxon>Legionella</taxon>
    </lineage>
</organism>
<dbReference type="EMBL" id="LNYV01000034">
    <property type="protein sequence ID" value="KTD56050.1"/>
    <property type="molecule type" value="Genomic_DNA"/>
</dbReference>
<evidence type="ECO:0000313" key="2">
    <source>
        <dbReference type="Proteomes" id="UP000054621"/>
    </source>
</evidence>
<comment type="caution">
    <text evidence="1">The sequence shown here is derived from an EMBL/GenBank/DDBJ whole genome shotgun (WGS) entry which is preliminary data.</text>
</comment>
<dbReference type="RefSeq" id="WP_027271800.1">
    <property type="nucleotide sequence ID" value="NZ_CAAAJE010000024.1"/>
</dbReference>
<sequence length="680" mass="76641">MPNSNLDQPLPSLPSGPINPIPDHYSGSTFNFDYLLHNGKIYLRTRAPEDPKALVRGDLVSTKDHPNALEWTLFDNIGIPYNKHMETLLAPEEHIVEIGVASEIVVAVSNLDRVYLYKPTENNRPIHWENKLGAPDFISSDKLFLPHNRRAWAFSCSVRTKPEIRRTDFIHPNEIVSFFSDANGIRFDFGFTPTLYALDKDGLKIVYWDTGLPASFSRGFLVPEGTQGQSISAAGSTVFLSVIDSEGKLHFFTRMIDYEINGACPGLKVSYTDIPVVEPPDGPEGSFFLGHGVRKLPLQGWVEHSVDDILPNITHKVCIRLTGQGDEARELRIQGKDPDLGWGYYFKHISETSWKFHPEPAAEPSNLAENTPTPFNPTLLKTSKLSYTGKLYYRKLPHILRIEDTSDITIELKDFHPFLTDAEPFSLVINHPNEPSQHLKIYAVDAWGLHYHHYHDEELVGTVDGEPKALIGTLVLTPEQIALARDNKSHIGTYLKNHFLDYQGKTKAIPIIADNGMVILKFGPAKCSFKRSLSEEEIAGSFYMRRAMDPELAITLDSQQKYAHLLDKNKACLHEIKSIFSKRQKKDRRYALLNIDMSFIRPLAAGVFKTIIKPEDPTYEQAVEDLALLLNAHRKATAYSGLGKTQATGYERAVATLNERIKQLHEIISQAEHKPAKALY</sequence>
<gene>
    <name evidence="1" type="ORF">Lsai_2180</name>
</gene>
<dbReference type="Proteomes" id="UP000054621">
    <property type="component" value="Unassembled WGS sequence"/>
</dbReference>
<dbReference type="eggNOG" id="ENOG5030RTP">
    <property type="taxonomic scope" value="Bacteria"/>
</dbReference>
<accession>A0A0W0YGU2</accession>